<dbReference type="EC" id="2.7.13.3" evidence="2"/>
<evidence type="ECO:0000313" key="12">
    <source>
        <dbReference type="Proteomes" id="UP000295023"/>
    </source>
</evidence>
<dbReference type="SUPFAM" id="SSF55874">
    <property type="entry name" value="ATPase domain of HSP90 chaperone/DNA topoisomerase II/histidine kinase"/>
    <property type="match status" value="1"/>
</dbReference>
<feature type="compositionally biased region" description="Basic and acidic residues" evidence="8">
    <location>
        <begin position="308"/>
        <end position="320"/>
    </location>
</feature>
<feature type="transmembrane region" description="Helical" evidence="9">
    <location>
        <begin position="12"/>
        <end position="43"/>
    </location>
</feature>
<evidence type="ECO:0000256" key="4">
    <source>
        <dbReference type="ARBA" id="ARBA00022679"/>
    </source>
</evidence>
<evidence type="ECO:0000256" key="5">
    <source>
        <dbReference type="ARBA" id="ARBA00022741"/>
    </source>
</evidence>
<keyword evidence="3" id="KW-0597">Phosphoprotein</keyword>
<dbReference type="PANTHER" id="PTHR41523:SF8">
    <property type="entry name" value="ETHYLENE RESPONSE SENSOR PROTEIN"/>
    <property type="match status" value="1"/>
</dbReference>
<keyword evidence="9" id="KW-0472">Membrane</keyword>
<comment type="catalytic activity">
    <reaction evidence="1">
        <text>ATP + protein L-histidine = ADP + protein N-phospho-L-histidine.</text>
        <dbReference type="EC" id="2.7.13.3"/>
    </reaction>
</comment>
<dbReference type="PROSITE" id="PS50109">
    <property type="entry name" value="HIS_KIN"/>
    <property type="match status" value="1"/>
</dbReference>
<evidence type="ECO:0000256" key="8">
    <source>
        <dbReference type="SAM" id="MobiDB-lite"/>
    </source>
</evidence>
<evidence type="ECO:0000256" key="1">
    <source>
        <dbReference type="ARBA" id="ARBA00000085"/>
    </source>
</evidence>
<dbReference type="Gene3D" id="3.30.565.10">
    <property type="entry name" value="Histidine kinase-like ATPase, C-terminal domain"/>
    <property type="match status" value="1"/>
</dbReference>
<organism evidence="11 12">
    <name type="scientific">Roseicella aquatilis</name>
    <dbReference type="NCBI Taxonomy" id="2527868"/>
    <lineage>
        <taxon>Bacteria</taxon>
        <taxon>Pseudomonadati</taxon>
        <taxon>Pseudomonadota</taxon>
        <taxon>Alphaproteobacteria</taxon>
        <taxon>Acetobacterales</taxon>
        <taxon>Roseomonadaceae</taxon>
        <taxon>Roseicella</taxon>
    </lineage>
</organism>
<dbReference type="InterPro" id="IPR005467">
    <property type="entry name" value="His_kinase_dom"/>
</dbReference>
<evidence type="ECO:0000256" key="3">
    <source>
        <dbReference type="ARBA" id="ARBA00022553"/>
    </source>
</evidence>
<proteinExistence type="predicted"/>
<feature type="domain" description="Histidine kinase" evidence="10">
    <location>
        <begin position="103"/>
        <end position="295"/>
    </location>
</feature>
<reference evidence="11 12" key="1">
    <citation type="submission" date="2019-03" db="EMBL/GenBank/DDBJ databases">
        <title>Paracraurococcus aquatilis NE82 genome sequence.</title>
        <authorList>
            <person name="Zhao Y."/>
            <person name="Du Z."/>
        </authorList>
    </citation>
    <scope>NUCLEOTIDE SEQUENCE [LARGE SCALE GENOMIC DNA]</scope>
    <source>
        <strain evidence="11 12">NE82</strain>
    </source>
</reference>
<comment type="caution">
    <text evidence="11">The sequence shown here is derived from an EMBL/GenBank/DDBJ whole genome shotgun (WGS) entry which is preliminary data.</text>
</comment>
<keyword evidence="9" id="KW-1133">Transmembrane helix</keyword>
<dbReference type="InterPro" id="IPR011495">
    <property type="entry name" value="Sig_transdc_His_kin_sub2_dim/P"/>
</dbReference>
<dbReference type="InterPro" id="IPR036890">
    <property type="entry name" value="HATPase_C_sf"/>
</dbReference>
<name>A0A4R4DSF3_9PROT</name>
<dbReference type="SMART" id="SM00387">
    <property type="entry name" value="HATPase_c"/>
    <property type="match status" value="1"/>
</dbReference>
<keyword evidence="5" id="KW-0547">Nucleotide-binding</keyword>
<dbReference type="InterPro" id="IPR003594">
    <property type="entry name" value="HATPase_dom"/>
</dbReference>
<keyword evidence="9" id="KW-0812">Transmembrane</keyword>
<evidence type="ECO:0000313" key="11">
    <source>
        <dbReference type="EMBL" id="TCZ65421.1"/>
    </source>
</evidence>
<dbReference type="AlphaFoldDB" id="A0A4R4DSF3"/>
<keyword evidence="12" id="KW-1185">Reference proteome</keyword>
<feature type="transmembrane region" description="Helical" evidence="9">
    <location>
        <begin position="55"/>
        <end position="76"/>
    </location>
</feature>
<accession>A0A4R4DSF3</accession>
<keyword evidence="6 11" id="KW-0418">Kinase</keyword>
<dbReference type="RefSeq" id="WP_132284959.1">
    <property type="nucleotide sequence ID" value="NZ_SKBM01000003.1"/>
</dbReference>
<keyword evidence="7" id="KW-0067">ATP-binding</keyword>
<feature type="region of interest" description="Disordered" evidence="8">
    <location>
        <begin position="298"/>
        <end position="320"/>
    </location>
</feature>
<dbReference type="OrthoDB" id="7991996at2"/>
<evidence type="ECO:0000259" key="10">
    <source>
        <dbReference type="PROSITE" id="PS50109"/>
    </source>
</evidence>
<sequence>MTPALGAAERQVFLLAVVALVSIWLGLGAGLGASATGFAWLLWPDARAGTLDTATLLRALLWFALAKGIAAAIALPRGQVARLLGRLRGSEAVARQRGLLLEEMSHRVRNDMQRLIGLLQAQAGVEPAAAAALMRAAGRLQVLGRVHRRLARRGGGNAVDSQAFLDGLTDDLRAALLPESGIALTVSAESHPLPVAVAGDVGLMVNELVTNALKYAFPRGRGGVVRIGFGREGDGYRLAVADNGVGLGHARLDVANGGSGMRLVRALASQLGGRLEIMAGEVGGTLCVLSFPVVAQGGGALEEGPPEPEARDDRRSAQGA</sequence>
<dbReference type="GO" id="GO:0004673">
    <property type="term" value="F:protein histidine kinase activity"/>
    <property type="evidence" value="ECO:0007669"/>
    <property type="project" value="UniProtKB-EC"/>
</dbReference>
<dbReference type="EMBL" id="SKBM01000003">
    <property type="protein sequence ID" value="TCZ65421.1"/>
    <property type="molecule type" value="Genomic_DNA"/>
</dbReference>
<dbReference type="Proteomes" id="UP000295023">
    <property type="component" value="Unassembled WGS sequence"/>
</dbReference>
<evidence type="ECO:0000256" key="7">
    <source>
        <dbReference type="ARBA" id="ARBA00022840"/>
    </source>
</evidence>
<evidence type="ECO:0000256" key="6">
    <source>
        <dbReference type="ARBA" id="ARBA00022777"/>
    </source>
</evidence>
<dbReference type="GO" id="GO:0005524">
    <property type="term" value="F:ATP binding"/>
    <property type="evidence" value="ECO:0007669"/>
    <property type="project" value="UniProtKB-KW"/>
</dbReference>
<protein>
    <recommendedName>
        <fullName evidence="2">histidine kinase</fullName>
        <ecNumber evidence="2">2.7.13.3</ecNumber>
    </recommendedName>
</protein>
<evidence type="ECO:0000256" key="2">
    <source>
        <dbReference type="ARBA" id="ARBA00012438"/>
    </source>
</evidence>
<dbReference type="Pfam" id="PF02518">
    <property type="entry name" value="HATPase_c"/>
    <property type="match status" value="1"/>
</dbReference>
<dbReference type="Pfam" id="PF07568">
    <property type="entry name" value="HisKA_2"/>
    <property type="match status" value="1"/>
</dbReference>
<evidence type="ECO:0000256" key="9">
    <source>
        <dbReference type="SAM" id="Phobius"/>
    </source>
</evidence>
<dbReference type="PANTHER" id="PTHR41523">
    <property type="entry name" value="TWO-COMPONENT SYSTEM SENSOR PROTEIN"/>
    <property type="match status" value="1"/>
</dbReference>
<gene>
    <name evidence="11" type="ORF">EXY23_04425</name>
</gene>
<keyword evidence="4" id="KW-0808">Transferase</keyword>